<dbReference type="GO" id="GO:0005615">
    <property type="term" value="C:extracellular space"/>
    <property type="evidence" value="ECO:0007669"/>
    <property type="project" value="TreeGrafter"/>
</dbReference>
<evidence type="ECO:0000259" key="11">
    <source>
        <dbReference type="PROSITE" id="PS51352"/>
    </source>
</evidence>
<dbReference type="PANTHER" id="PTHR22897:SF8">
    <property type="entry name" value="SULFHYDRYL OXIDASE"/>
    <property type="match status" value="1"/>
</dbReference>
<dbReference type="EC" id="1.8.3.2" evidence="8"/>
<protein>
    <recommendedName>
        <fullName evidence="8">Sulfhydryl oxidase</fullName>
        <ecNumber evidence="8">1.8.3.2</ecNumber>
    </recommendedName>
</protein>
<keyword evidence="8" id="KW-0472">Membrane</keyword>
<evidence type="ECO:0000313" key="13">
    <source>
        <dbReference type="EMBL" id="VFU01641.1"/>
    </source>
</evidence>
<accession>A0A485LTD5</accession>
<evidence type="ECO:0000256" key="1">
    <source>
        <dbReference type="ARBA" id="ARBA00001974"/>
    </source>
</evidence>
<dbReference type="Gene3D" id="3.40.30.10">
    <property type="entry name" value="Glutaredoxin"/>
    <property type="match status" value="1"/>
</dbReference>
<feature type="compositionally biased region" description="Low complexity" evidence="9">
    <location>
        <begin position="478"/>
        <end position="501"/>
    </location>
</feature>
<feature type="domain" description="ERV/ALR sulfhydryl oxidase" evidence="10">
    <location>
        <begin position="336"/>
        <end position="452"/>
    </location>
</feature>
<evidence type="ECO:0000256" key="8">
    <source>
        <dbReference type="RuleBase" id="RU371123"/>
    </source>
</evidence>
<dbReference type="InterPro" id="IPR013766">
    <property type="entry name" value="Thioredoxin_domain"/>
</dbReference>
<dbReference type="InterPro" id="IPR036774">
    <property type="entry name" value="ERV/ALR_sulphydryl_oxid_sf"/>
</dbReference>
<dbReference type="SUPFAM" id="SSF52833">
    <property type="entry name" value="Thioredoxin-like"/>
    <property type="match status" value="1"/>
</dbReference>
<evidence type="ECO:0000256" key="6">
    <source>
        <dbReference type="ARBA" id="ARBA00023157"/>
    </source>
</evidence>
<dbReference type="SUPFAM" id="SSF69000">
    <property type="entry name" value="FAD-dependent thiol oxidase"/>
    <property type="match status" value="1"/>
</dbReference>
<dbReference type="InterPro" id="IPR036249">
    <property type="entry name" value="Thioredoxin-like_sf"/>
</dbReference>
<reference evidence="12" key="2">
    <citation type="submission" date="2019-06" db="EMBL/GenBank/DDBJ databases">
        <title>Genomics analysis of Aphanomyces spp. identifies a new class of oomycete effector associated with host adaptation.</title>
        <authorList>
            <person name="Gaulin E."/>
        </authorList>
    </citation>
    <scope>NUCLEOTIDE SEQUENCE</scope>
    <source>
        <strain evidence="12">CBS 578.67</strain>
    </source>
</reference>
<dbReference type="Gene3D" id="1.20.120.310">
    <property type="entry name" value="ERV/ALR sulfhydryl oxidase domain"/>
    <property type="match status" value="1"/>
</dbReference>
<reference evidence="13 14" key="1">
    <citation type="submission" date="2019-03" db="EMBL/GenBank/DDBJ databases">
        <authorList>
            <person name="Gaulin E."/>
            <person name="Dumas B."/>
        </authorList>
    </citation>
    <scope>NUCLEOTIDE SEQUENCE [LARGE SCALE GENOMIC DNA]</scope>
    <source>
        <strain evidence="13">CBS 568.67</strain>
    </source>
</reference>
<dbReference type="PROSITE" id="PS51352">
    <property type="entry name" value="THIOREDOXIN_2"/>
    <property type="match status" value="1"/>
</dbReference>
<dbReference type="CDD" id="cd02961">
    <property type="entry name" value="PDI_a_family"/>
    <property type="match status" value="1"/>
</dbReference>
<comment type="catalytic activity">
    <reaction evidence="8">
        <text>2 R'C(R)SH + O2 = R'C(R)S-S(R)CR' + H2O2</text>
        <dbReference type="Rhea" id="RHEA:17357"/>
        <dbReference type="ChEBI" id="CHEBI:15379"/>
        <dbReference type="ChEBI" id="CHEBI:16240"/>
        <dbReference type="ChEBI" id="CHEBI:16520"/>
        <dbReference type="ChEBI" id="CHEBI:17412"/>
        <dbReference type="EC" id="1.8.3.2"/>
    </reaction>
</comment>
<evidence type="ECO:0000256" key="2">
    <source>
        <dbReference type="ARBA" id="ARBA00022630"/>
    </source>
</evidence>
<evidence type="ECO:0000313" key="14">
    <source>
        <dbReference type="Proteomes" id="UP000332933"/>
    </source>
</evidence>
<dbReference type="Proteomes" id="UP000332933">
    <property type="component" value="Unassembled WGS sequence"/>
</dbReference>
<dbReference type="InterPro" id="IPR017937">
    <property type="entry name" value="Thioredoxin_CS"/>
</dbReference>
<name>A0A485LTD5_9STRA</name>
<evidence type="ECO:0000313" key="12">
    <source>
        <dbReference type="EMBL" id="KAF0682875.1"/>
    </source>
</evidence>
<keyword evidence="8" id="KW-1133">Transmembrane helix</keyword>
<keyword evidence="8" id="KW-0812">Transmembrane</keyword>
<feature type="region of interest" description="Disordered" evidence="9">
    <location>
        <begin position="478"/>
        <end position="502"/>
    </location>
</feature>
<keyword evidence="2 8" id="KW-0285">Flavoprotein</keyword>
<dbReference type="OrthoDB" id="59470at2759"/>
<organism evidence="13 14">
    <name type="scientific">Aphanomyces stellatus</name>
    <dbReference type="NCBI Taxonomy" id="120398"/>
    <lineage>
        <taxon>Eukaryota</taxon>
        <taxon>Sar</taxon>
        <taxon>Stramenopiles</taxon>
        <taxon>Oomycota</taxon>
        <taxon>Saprolegniomycetes</taxon>
        <taxon>Saprolegniales</taxon>
        <taxon>Verrucalvaceae</taxon>
        <taxon>Aphanomyces</taxon>
    </lineage>
</organism>
<comment type="cofactor">
    <cofactor evidence="1 8">
        <name>FAD</name>
        <dbReference type="ChEBI" id="CHEBI:57692"/>
    </cofactor>
</comment>
<dbReference type="PANTHER" id="PTHR22897">
    <property type="entry name" value="QUIESCIN Q6-RELATED SULFHYDRYL OXIDASE"/>
    <property type="match status" value="1"/>
</dbReference>
<proteinExistence type="predicted"/>
<gene>
    <name evidence="13" type="primary">Aste57867_25010</name>
    <name evidence="12" type="ORF">As57867_024932</name>
    <name evidence="13" type="ORF">ASTE57867_25010</name>
</gene>
<dbReference type="EMBL" id="VJMH01007480">
    <property type="protein sequence ID" value="KAF0682875.1"/>
    <property type="molecule type" value="Genomic_DNA"/>
</dbReference>
<dbReference type="GO" id="GO:0000139">
    <property type="term" value="C:Golgi membrane"/>
    <property type="evidence" value="ECO:0007669"/>
    <property type="project" value="TreeGrafter"/>
</dbReference>
<evidence type="ECO:0000256" key="4">
    <source>
        <dbReference type="ARBA" id="ARBA00022827"/>
    </source>
</evidence>
<keyword evidence="7" id="KW-0325">Glycoprotein</keyword>
<dbReference type="InterPro" id="IPR017905">
    <property type="entry name" value="ERV/ALR_sulphydryl_oxidase"/>
</dbReference>
<dbReference type="EMBL" id="CAADRA010007506">
    <property type="protein sequence ID" value="VFU01641.1"/>
    <property type="molecule type" value="Genomic_DNA"/>
</dbReference>
<evidence type="ECO:0000259" key="10">
    <source>
        <dbReference type="PROSITE" id="PS51324"/>
    </source>
</evidence>
<dbReference type="GO" id="GO:0016971">
    <property type="term" value="F:flavin-dependent sulfhydryl oxidase activity"/>
    <property type="evidence" value="ECO:0007669"/>
    <property type="project" value="InterPro"/>
</dbReference>
<feature type="transmembrane region" description="Helical" evidence="8">
    <location>
        <begin position="541"/>
        <end position="558"/>
    </location>
</feature>
<dbReference type="AlphaFoldDB" id="A0A485LTD5"/>
<sequence length="574" mass="64609">MAPLASKSLILAFLNRMSGLSTDFSGAAQKALHTAAAMAPRGVFVCILAAVLLGLVVHAGKGNNDPSPLFKEGHPNITYLTDANWGPLVRDAKGGLPWLIDFYHPFCPHCKQFVPIYHDIAAHFKPLGIVNVGAMSCMDWEQCAVYNVKGFPTLSLWNFDKNMNFENKRAVGEHTKDEVLGLVAQLFREQIFNATGEWPQETAPATSSGPTTLRPIWEESTLPTNETTRIQDAAAAFVFGMREGTFLGRKTLDDAELDALKEWLRVVSLTFPGVVYRRLLATLYKQVAPIGLLTKAKWTLIFEGWQNQTAFLHREYIQSMDATEAWELLPTAFEGNGVSYYACEAYTCGQWTMFHMMTMLAGESASDELAVTVMATIRRFVKNFFTCVPCRKHFLEYNTLELVEQFDRQASDKKKGLYMWLWEMHNAVNKRIRHYQWPKPKVCPACGEENKWRIEQVEYWMQKTYGFEALKPKVVKTTTTVTPRPTTTTTTAAPPTTTMAPLLPPVEVHHKDDGVGARLAKRANEAKAAFQDSFQGPHVGFFAWYLVPVAAFVGYFVLKRWRGMGGARHHSHHV</sequence>
<dbReference type="GO" id="GO:0003756">
    <property type="term" value="F:protein disulfide isomerase activity"/>
    <property type="evidence" value="ECO:0007669"/>
    <property type="project" value="TreeGrafter"/>
</dbReference>
<dbReference type="PROSITE" id="PS00194">
    <property type="entry name" value="THIOREDOXIN_1"/>
    <property type="match status" value="1"/>
</dbReference>
<evidence type="ECO:0000256" key="3">
    <source>
        <dbReference type="ARBA" id="ARBA00022729"/>
    </source>
</evidence>
<keyword evidence="5 8" id="KW-0560">Oxidoreductase</keyword>
<feature type="domain" description="Thioredoxin" evidence="11">
    <location>
        <begin position="68"/>
        <end position="188"/>
    </location>
</feature>
<dbReference type="Pfam" id="PF00085">
    <property type="entry name" value="Thioredoxin"/>
    <property type="match status" value="1"/>
</dbReference>
<keyword evidence="6" id="KW-1015">Disulfide bond</keyword>
<evidence type="ECO:0000256" key="7">
    <source>
        <dbReference type="ARBA" id="ARBA00023180"/>
    </source>
</evidence>
<dbReference type="InterPro" id="IPR039798">
    <property type="entry name" value="Sulfhydryl_oxidase"/>
</dbReference>
<keyword evidence="3" id="KW-0732">Signal</keyword>
<evidence type="ECO:0000256" key="9">
    <source>
        <dbReference type="SAM" id="MobiDB-lite"/>
    </source>
</evidence>
<keyword evidence="14" id="KW-1185">Reference proteome</keyword>
<evidence type="ECO:0000256" key="5">
    <source>
        <dbReference type="ARBA" id="ARBA00023002"/>
    </source>
</evidence>
<dbReference type="Pfam" id="PF04777">
    <property type="entry name" value="Evr1_Alr"/>
    <property type="match status" value="1"/>
</dbReference>
<keyword evidence="4 8" id="KW-0274">FAD</keyword>
<dbReference type="PROSITE" id="PS51324">
    <property type="entry name" value="ERV_ALR"/>
    <property type="match status" value="1"/>
</dbReference>
<dbReference type="GO" id="GO:0006457">
    <property type="term" value="P:protein folding"/>
    <property type="evidence" value="ECO:0007669"/>
    <property type="project" value="TreeGrafter"/>
</dbReference>